<dbReference type="OrthoDB" id="4485260at2"/>
<dbReference type="Proteomes" id="UP000502345">
    <property type="component" value="Chromosome"/>
</dbReference>
<name>A0A1Q4K158_RHOER</name>
<sequence>MSRRIAPLLISVVVIVVVGIFAALLSSVIWPGQVAHLAPIFCEAPTSSAMVVSDTFSDGDGTSTNFTLYCVGPRGQTVDAGWLLPFLVLWGVYSLVLAIVVGVVGVNRRRRPND</sequence>
<dbReference type="STRING" id="1833.XU06_10815"/>
<evidence type="ECO:0000313" key="1">
    <source>
        <dbReference type="EMBL" id="QIP39613.1"/>
    </source>
</evidence>
<organism evidence="1 2">
    <name type="scientific">Rhodococcus erythropolis</name>
    <name type="common">Arthrobacter picolinophilus</name>
    <dbReference type="NCBI Taxonomy" id="1833"/>
    <lineage>
        <taxon>Bacteria</taxon>
        <taxon>Bacillati</taxon>
        <taxon>Actinomycetota</taxon>
        <taxon>Actinomycetes</taxon>
        <taxon>Mycobacteriales</taxon>
        <taxon>Nocardiaceae</taxon>
        <taxon>Rhodococcus</taxon>
        <taxon>Rhodococcus erythropolis group</taxon>
    </lineage>
</organism>
<dbReference type="EMBL" id="CP050124">
    <property type="protein sequence ID" value="QIP39613.1"/>
    <property type="molecule type" value="Genomic_DNA"/>
</dbReference>
<reference evidence="1 2" key="1">
    <citation type="submission" date="2020-03" db="EMBL/GenBank/DDBJ databases">
        <title>Screen low temperature-resistant strains for efficient degradation of petroleum hydrocarbons under the low temperature.</title>
        <authorList>
            <person name="Wang Y."/>
            <person name="Chen J."/>
        </authorList>
    </citation>
    <scope>NUCLEOTIDE SEQUENCE [LARGE SCALE GENOMIC DNA]</scope>
    <source>
        <strain evidence="1 2">KB1</strain>
    </source>
</reference>
<gene>
    <name evidence="1" type="ORF">G9444_2369</name>
</gene>
<protein>
    <submittedName>
        <fullName evidence="1">Uncharacterized protein</fullName>
    </submittedName>
</protein>
<dbReference type="AlphaFoldDB" id="A0A1Q4K158"/>
<proteinExistence type="predicted"/>
<evidence type="ECO:0000313" key="2">
    <source>
        <dbReference type="Proteomes" id="UP000502345"/>
    </source>
</evidence>
<accession>A0A1Q4K158</accession>
<dbReference type="RefSeq" id="WP_007731243.1">
    <property type="nucleotide sequence ID" value="NZ_AP018733.1"/>
</dbReference>